<dbReference type="InterPro" id="IPR003362">
    <property type="entry name" value="Bact_transf"/>
</dbReference>
<name>A0ABU4VNS0_9ACTN</name>
<dbReference type="RefSeq" id="WP_319954576.1">
    <property type="nucleotide sequence ID" value="NZ_JAXAVX010000006.1"/>
</dbReference>
<comment type="similarity">
    <text evidence="1">Belongs to the bacterial sugar transferase family.</text>
</comment>
<keyword evidence="2" id="KW-0812">Transmembrane</keyword>
<proteinExistence type="inferred from homology"/>
<feature type="domain" description="Bacterial sugar transferase" evidence="3">
    <location>
        <begin position="50"/>
        <end position="227"/>
    </location>
</feature>
<sequence>MSAGGPRPSAEPVEDAHAELRAAMRASGARVGPDGPIVRPAGGGPAEVVRRAFDVVVAGAALAVLALPLALVMLAVRLESPGGAIFRQRRVGRDGRVFEVLKLRTMVQGAERLGAGLAIEQGDARITRLGRLLRRTSIDELPQLVNVLRGEMAIVGPRPTVPSQVERYDARQRERLLVRPGLTGWAQVQGRTTLSWPERIELDRWYVAHRSLRLDAEILLRTVRVVLGGEGVERDGAAWRDA</sequence>
<protein>
    <submittedName>
        <fullName evidence="4">Sugar transferase</fullName>
        <ecNumber evidence="4">2.7.8.-</ecNumber>
    </submittedName>
</protein>
<comment type="caution">
    <text evidence="4">The sequence shown here is derived from an EMBL/GenBank/DDBJ whole genome shotgun (WGS) entry which is preliminary data.</text>
</comment>
<feature type="transmembrane region" description="Helical" evidence="2">
    <location>
        <begin position="55"/>
        <end position="78"/>
    </location>
</feature>
<reference evidence="4 5" key="1">
    <citation type="submission" date="2023-11" db="EMBL/GenBank/DDBJ databases">
        <authorList>
            <person name="Xu M."/>
            <person name="Jiang T."/>
        </authorList>
    </citation>
    <scope>NUCLEOTIDE SEQUENCE [LARGE SCALE GENOMIC DNA]</scope>
    <source>
        <strain evidence="4 5">SD</strain>
    </source>
</reference>
<dbReference type="PANTHER" id="PTHR30576">
    <property type="entry name" value="COLANIC BIOSYNTHESIS UDP-GLUCOSE LIPID CARRIER TRANSFERASE"/>
    <property type="match status" value="1"/>
</dbReference>
<keyword evidence="4" id="KW-0808">Transferase</keyword>
<dbReference type="EMBL" id="JAXAVX010000006">
    <property type="protein sequence ID" value="MDX8152420.1"/>
    <property type="molecule type" value="Genomic_DNA"/>
</dbReference>
<keyword evidence="2" id="KW-1133">Transmembrane helix</keyword>
<gene>
    <name evidence="4" type="ORF">SK069_12500</name>
</gene>
<accession>A0ABU4VNS0</accession>
<evidence type="ECO:0000313" key="5">
    <source>
        <dbReference type="Proteomes" id="UP001277761"/>
    </source>
</evidence>
<dbReference type="Pfam" id="PF02397">
    <property type="entry name" value="Bac_transf"/>
    <property type="match status" value="1"/>
</dbReference>
<dbReference type="EC" id="2.7.8.-" evidence="4"/>
<evidence type="ECO:0000256" key="2">
    <source>
        <dbReference type="SAM" id="Phobius"/>
    </source>
</evidence>
<organism evidence="4 5">
    <name type="scientific">Patulibacter brassicae</name>
    <dbReference type="NCBI Taxonomy" id="1705717"/>
    <lineage>
        <taxon>Bacteria</taxon>
        <taxon>Bacillati</taxon>
        <taxon>Actinomycetota</taxon>
        <taxon>Thermoleophilia</taxon>
        <taxon>Solirubrobacterales</taxon>
        <taxon>Patulibacteraceae</taxon>
        <taxon>Patulibacter</taxon>
    </lineage>
</organism>
<dbReference type="Proteomes" id="UP001277761">
    <property type="component" value="Unassembled WGS sequence"/>
</dbReference>
<evidence type="ECO:0000313" key="4">
    <source>
        <dbReference type="EMBL" id="MDX8152420.1"/>
    </source>
</evidence>
<evidence type="ECO:0000259" key="3">
    <source>
        <dbReference type="Pfam" id="PF02397"/>
    </source>
</evidence>
<evidence type="ECO:0000256" key="1">
    <source>
        <dbReference type="ARBA" id="ARBA00006464"/>
    </source>
</evidence>
<keyword evidence="2" id="KW-0472">Membrane</keyword>
<dbReference type="GO" id="GO:0016740">
    <property type="term" value="F:transferase activity"/>
    <property type="evidence" value="ECO:0007669"/>
    <property type="project" value="UniProtKB-KW"/>
</dbReference>
<keyword evidence="5" id="KW-1185">Reference proteome</keyword>
<dbReference type="PANTHER" id="PTHR30576:SF10">
    <property type="entry name" value="SLL5057 PROTEIN"/>
    <property type="match status" value="1"/>
</dbReference>